<keyword evidence="3" id="KW-1185">Reference proteome</keyword>
<evidence type="ECO:0000313" key="2">
    <source>
        <dbReference type="EMBL" id="TEB34009.1"/>
    </source>
</evidence>
<comment type="caution">
    <text evidence="2">The sequence shown here is derived from an EMBL/GenBank/DDBJ whole genome shotgun (WGS) entry which is preliminary data.</text>
</comment>
<dbReference type="Gene3D" id="1.25.40.10">
    <property type="entry name" value="Tetratricopeptide repeat domain"/>
    <property type="match status" value="2"/>
</dbReference>
<organism evidence="2 3">
    <name type="scientific">Coprinellus micaceus</name>
    <name type="common">Glistening ink-cap mushroom</name>
    <name type="synonym">Coprinus micaceus</name>
    <dbReference type="NCBI Taxonomy" id="71717"/>
    <lineage>
        <taxon>Eukaryota</taxon>
        <taxon>Fungi</taxon>
        <taxon>Dikarya</taxon>
        <taxon>Basidiomycota</taxon>
        <taxon>Agaricomycotina</taxon>
        <taxon>Agaricomycetes</taxon>
        <taxon>Agaricomycetidae</taxon>
        <taxon>Agaricales</taxon>
        <taxon>Agaricineae</taxon>
        <taxon>Psathyrellaceae</taxon>
        <taxon>Coprinellus</taxon>
    </lineage>
</organism>
<evidence type="ECO:0000313" key="3">
    <source>
        <dbReference type="Proteomes" id="UP000298030"/>
    </source>
</evidence>
<dbReference type="STRING" id="71717.A0A4Y7TKH2"/>
<dbReference type="Proteomes" id="UP000298030">
    <property type="component" value="Unassembled WGS sequence"/>
</dbReference>
<protein>
    <recommendedName>
        <fullName evidence="1">CHAT domain-containing protein</fullName>
    </recommendedName>
</protein>
<feature type="domain" description="CHAT" evidence="1">
    <location>
        <begin position="1085"/>
        <end position="1380"/>
    </location>
</feature>
<dbReference type="InterPro" id="IPR011990">
    <property type="entry name" value="TPR-like_helical_dom_sf"/>
</dbReference>
<dbReference type="Pfam" id="PF12770">
    <property type="entry name" value="CHAT"/>
    <property type="match status" value="1"/>
</dbReference>
<evidence type="ECO:0000259" key="1">
    <source>
        <dbReference type="Pfam" id="PF12770"/>
    </source>
</evidence>
<accession>A0A4Y7TKH2</accession>
<name>A0A4Y7TKH2_COPMI</name>
<sequence length="1384" mass="153684">MNGRNLRVLSECVPTRDISSRPVDTSCFAHPAGIVRSFPVETIKTIVRCIVELQGQDAKQLDLIAQVYRYRFESDGGDGVYLEEAVRAQQESVNRTEAGDPKRRRRLDALAEDYYTLYVRTGEPEHIEMAVLVAKEAAEPPAPLPRLELGELEPTIVDLDGFEDQDVKGPPYSAEYLRRDWATVAAVFYHKGVNMGFEGQDATSVTRGLSLMGLALSIAPPPDYHQPAWLANLVYRLHTELLWTGEATSLALLKTLWGISNMNPPDWRRTNPDIPLWMLNTVFQHQGLYQLTQRFEDLVDALNMARRAISICPLGHPFIPIILGRLGAWHIELFHCGDVSYKGERGGSQHNLLSAIRLLGIAIELSEESERAALLDELAKAQMLCKLVDEAIQSWEQALEYGPLPSEISQYNLGITYGKRFTQNGDLQDIERMVQTLRHLVESTLSGQDCAPHFTLGLGSALLERYDVTSELSDLDEAIQYLHLAQRNAGMTPLSRGEIPHFLSKALISRHERTGDRRNVEEAILILQQAIQMTPPSNSQHTIWLRYLMYCLRGQYFYTRDLQDLREAISVGRRAAADVDHSRFHDTLLLLGSTLRILHQGSKDREDIEEAIAVLEWAIGSLPSGTSDSSRQWAMHELGLSYAARSRGSNDPIASIDAGLSILESVSSSGPMNGGGDESRQVQLLKDRAHLCMERFKFSDDRADIVGAVENFRKVVAHTPDAHAGLTTTLYGLGMALKLQYEKTEDINDLTDALECMRRATLTDAVGDTQIRFAAAKEWTSIALRLQGETPKGQSTVASTRPSDRWLDDEEDTQYVQEALRGMEAGMRLIPLLAGPAQPTGRRPQAIKANAIDAFTLLASSYAVWLGRAAMGVEWLEQGRCLLWNQLNILRSPLDDLCALHPVLAARFIDVSRSLEKAGIYGDSTAKLESFENRVSLQTEAKRHADLAQEWEELVQTIHSLPGFEDFLGPSPYSQLHSSIPSGGFVVLLNFHDSIVPLPQHSMSNAVILSRDADQPMVVRFRHDLYTIMQSLLPALQNELVAQEFLPELLRGEQDLPDPDFNPSRALGRFHAVSGRPKSQGISKLLEFLWHSICQPVVQAIGLERRSQQPSDSPTARIWWCLTGPLPFIPVHAAGVHHDGGRHTLAHHAISSYIPTITSLGKLSNRPWNGTKAVEGCLTVSVPNAPGQVYLPGVTEEARLIGGLMHNEGTRHLTLESNIASKAMTVQNMEHFSCIHLACHATQNPEDPLRSRFFLQDGTLDLSTIIKANLPSADLAFLSACQTSRGDEKFTEEVLHLAAGMLAAGYRSVVATMWSIRDTHAPGLAESFYAYLLRKSADNGRVIDGSLAAFALHHAARELMEKLDDSNESFMSWVPYVHWGCSGP</sequence>
<dbReference type="OrthoDB" id="9991317at2759"/>
<proteinExistence type="predicted"/>
<dbReference type="EMBL" id="QPFP01000011">
    <property type="protein sequence ID" value="TEB34009.1"/>
    <property type="molecule type" value="Genomic_DNA"/>
</dbReference>
<dbReference type="SUPFAM" id="SSF48452">
    <property type="entry name" value="TPR-like"/>
    <property type="match status" value="1"/>
</dbReference>
<gene>
    <name evidence="2" type="ORF">FA13DRAFT_1686058</name>
</gene>
<dbReference type="InterPro" id="IPR024983">
    <property type="entry name" value="CHAT_dom"/>
</dbReference>
<reference evidence="2 3" key="1">
    <citation type="journal article" date="2019" name="Nat. Ecol. Evol.">
        <title>Megaphylogeny resolves global patterns of mushroom evolution.</title>
        <authorList>
            <person name="Varga T."/>
            <person name="Krizsan K."/>
            <person name="Foldi C."/>
            <person name="Dima B."/>
            <person name="Sanchez-Garcia M."/>
            <person name="Sanchez-Ramirez S."/>
            <person name="Szollosi G.J."/>
            <person name="Szarkandi J.G."/>
            <person name="Papp V."/>
            <person name="Albert L."/>
            <person name="Andreopoulos W."/>
            <person name="Angelini C."/>
            <person name="Antonin V."/>
            <person name="Barry K.W."/>
            <person name="Bougher N.L."/>
            <person name="Buchanan P."/>
            <person name="Buyck B."/>
            <person name="Bense V."/>
            <person name="Catcheside P."/>
            <person name="Chovatia M."/>
            <person name="Cooper J."/>
            <person name="Damon W."/>
            <person name="Desjardin D."/>
            <person name="Finy P."/>
            <person name="Geml J."/>
            <person name="Haridas S."/>
            <person name="Hughes K."/>
            <person name="Justo A."/>
            <person name="Karasinski D."/>
            <person name="Kautmanova I."/>
            <person name="Kiss B."/>
            <person name="Kocsube S."/>
            <person name="Kotiranta H."/>
            <person name="LaButti K.M."/>
            <person name="Lechner B.E."/>
            <person name="Liimatainen K."/>
            <person name="Lipzen A."/>
            <person name="Lukacs Z."/>
            <person name="Mihaltcheva S."/>
            <person name="Morgado L.N."/>
            <person name="Niskanen T."/>
            <person name="Noordeloos M.E."/>
            <person name="Ohm R.A."/>
            <person name="Ortiz-Santana B."/>
            <person name="Ovrebo C."/>
            <person name="Racz N."/>
            <person name="Riley R."/>
            <person name="Savchenko A."/>
            <person name="Shiryaev A."/>
            <person name="Soop K."/>
            <person name="Spirin V."/>
            <person name="Szebenyi C."/>
            <person name="Tomsovsky M."/>
            <person name="Tulloss R.E."/>
            <person name="Uehling J."/>
            <person name="Grigoriev I.V."/>
            <person name="Vagvolgyi C."/>
            <person name="Papp T."/>
            <person name="Martin F.M."/>
            <person name="Miettinen O."/>
            <person name="Hibbett D.S."/>
            <person name="Nagy L.G."/>
        </authorList>
    </citation>
    <scope>NUCLEOTIDE SEQUENCE [LARGE SCALE GENOMIC DNA]</scope>
    <source>
        <strain evidence="2 3">FP101781</strain>
    </source>
</reference>